<dbReference type="AlphaFoldDB" id="A0A1D1W329"/>
<dbReference type="SUPFAM" id="SSF54695">
    <property type="entry name" value="POZ domain"/>
    <property type="match status" value="1"/>
</dbReference>
<dbReference type="InterPro" id="IPR011333">
    <property type="entry name" value="SKP1/BTB/POZ_sf"/>
</dbReference>
<dbReference type="Pfam" id="PF00651">
    <property type="entry name" value="BTB"/>
    <property type="match status" value="1"/>
</dbReference>
<dbReference type="STRING" id="947166.A0A1D1W329"/>
<comment type="caution">
    <text evidence="2">The sequence shown here is derived from an EMBL/GenBank/DDBJ whole genome shotgun (WGS) entry which is preliminary data.</text>
</comment>
<dbReference type="EMBL" id="BDGG01000016">
    <property type="protein sequence ID" value="GAV07841.1"/>
    <property type="molecule type" value="Genomic_DNA"/>
</dbReference>
<keyword evidence="3" id="KW-1185">Reference proteome</keyword>
<name>A0A1D1W329_RAMVA</name>
<organism evidence="2 3">
    <name type="scientific">Ramazzottius varieornatus</name>
    <name type="common">Water bear</name>
    <name type="synonym">Tardigrade</name>
    <dbReference type="NCBI Taxonomy" id="947166"/>
    <lineage>
        <taxon>Eukaryota</taxon>
        <taxon>Metazoa</taxon>
        <taxon>Ecdysozoa</taxon>
        <taxon>Tardigrada</taxon>
        <taxon>Eutardigrada</taxon>
        <taxon>Parachela</taxon>
        <taxon>Hypsibioidea</taxon>
        <taxon>Ramazzottiidae</taxon>
        <taxon>Ramazzottius</taxon>
    </lineage>
</organism>
<sequence>MYYGCLDIPDDQAKDVLAAADKYELLDLKEHCERLLIRCLVAKNLVHLLLFADEFSAPKLLAVASHYPVADPTKTLEMPNVDELLGSGNLNLVRTVFADMLKQATNRAPPSLGTRAILSRGEFRGRGGGVVHIGPARQPDRQSPVLGFNYPY</sequence>
<evidence type="ECO:0000313" key="2">
    <source>
        <dbReference type="EMBL" id="GAV07841.1"/>
    </source>
</evidence>
<protein>
    <recommendedName>
        <fullName evidence="1">BTB domain-containing protein</fullName>
    </recommendedName>
</protein>
<reference evidence="2 3" key="1">
    <citation type="journal article" date="2016" name="Nat. Commun.">
        <title>Extremotolerant tardigrade genome and improved radiotolerance of human cultured cells by tardigrade-unique protein.</title>
        <authorList>
            <person name="Hashimoto T."/>
            <person name="Horikawa D.D."/>
            <person name="Saito Y."/>
            <person name="Kuwahara H."/>
            <person name="Kozuka-Hata H."/>
            <person name="Shin-I T."/>
            <person name="Minakuchi Y."/>
            <person name="Ohishi K."/>
            <person name="Motoyama A."/>
            <person name="Aizu T."/>
            <person name="Enomoto A."/>
            <person name="Kondo K."/>
            <person name="Tanaka S."/>
            <person name="Hara Y."/>
            <person name="Koshikawa S."/>
            <person name="Sagara H."/>
            <person name="Miura T."/>
            <person name="Yokobori S."/>
            <person name="Miyagawa K."/>
            <person name="Suzuki Y."/>
            <person name="Kubo T."/>
            <person name="Oyama M."/>
            <person name="Kohara Y."/>
            <person name="Fujiyama A."/>
            <person name="Arakawa K."/>
            <person name="Katayama T."/>
            <person name="Toyoda A."/>
            <person name="Kunieda T."/>
        </authorList>
    </citation>
    <scope>NUCLEOTIDE SEQUENCE [LARGE SCALE GENOMIC DNA]</scope>
    <source>
        <strain evidence="2 3">YOKOZUNA-1</strain>
    </source>
</reference>
<gene>
    <name evidence="2" type="primary">RvY_17628-1</name>
    <name evidence="2" type="synonym">RvY_17628.1</name>
    <name evidence="2" type="ORF">RvY_17628</name>
</gene>
<evidence type="ECO:0000313" key="3">
    <source>
        <dbReference type="Proteomes" id="UP000186922"/>
    </source>
</evidence>
<dbReference type="OrthoDB" id="10249567at2759"/>
<dbReference type="Proteomes" id="UP000186922">
    <property type="component" value="Unassembled WGS sequence"/>
</dbReference>
<evidence type="ECO:0000259" key="1">
    <source>
        <dbReference type="Pfam" id="PF00651"/>
    </source>
</evidence>
<proteinExistence type="predicted"/>
<dbReference type="Gene3D" id="3.30.710.10">
    <property type="entry name" value="Potassium Channel Kv1.1, Chain A"/>
    <property type="match status" value="1"/>
</dbReference>
<dbReference type="PANTHER" id="PTHR24413">
    <property type="entry name" value="SPECKLE-TYPE POZ PROTEIN"/>
    <property type="match status" value="1"/>
</dbReference>
<dbReference type="InterPro" id="IPR000210">
    <property type="entry name" value="BTB/POZ_dom"/>
</dbReference>
<accession>A0A1D1W329</accession>
<feature type="domain" description="BTB" evidence="1">
    <location>
        <begin position="1"/>
        <end position="38"/>
    </location>
</feature>